<dbReference type="SUPFAM" id="SSF51905">
    <property type="entry name" value="FAD/NAD(P)-binding domain"/>
    <property type="match status" value="1"/>
</dbReference>
<protein>
    <submittedName>
        <fullName evidence="7">L-2-hydroxyglutarate oxidase</fullName>
        <ecNumber evidence="7">1.1.3.-</ecNumber>
    </submittedName>
</protein>
<organism evidence="7 8">
    <name type="scientific">Amycolatopsis pithecellobii</name>
    <dbReference type="NCBI Taxonomy" id="664692"/>
    <lineage>
        <taxon>Bacteria</taxon>
        <taxon>Bacillati</taxon>
        <taxon>Actinomycetota</taxon>
        <taxon>Actinomycetes</taxon>
        <taxon>Pseudonocardiales</taxon>
        <taxon>Pseudonocardiaceae</taxon>
        <taxon>Amycolatopsis</taxon>
    </lineage>
</organism>
<dbReference type="GO" id="GO:0047545">
    <property type="term" value="F:(S)-2-hydroxyglutarate dehydrogenase activity"/>
    <property type="evidence" value="ECO:0007669"/>
    <property type="project" value="TreeGrafter"/>
</dbReference>
<dbReference type="PANTHER" id="PTHR43104">
    <property type="entry name" value="L-2-HYDROXYGLUTARATE DEHYDROGENASE, MITOCHONDRIAL"/>
    <property type="match status" value="1"/>
</dbReference>
<dbReference type="InterPro" id="IPR006076">
    <property type="entry name" value="FAD-dep_OxRdtase"/>
</dbReference>
<evidence type="ECO:0000256" key="5">
    <source>
        <dbReference type="ARBA" id="ARBA00037941"/>
    </source>
</evidence>
<dbReference type="Proteomes" id="UP000440096">
    <property type="component" value="Unassembled WGS sequence"/>
</dbReference>
<dbReference type="Gene3D" id="3.30.9.10">
    <property type="entry name" value="D-Amino Acid Oxidase, subunit A, domain 2"/>
    <property type="match status" value="1"/>
</dbReference>
<feature type="domain" description="FAD dependent oxidoreductase" evidence="6">
    <location>
        <begin position="3"/>
        <end position="389"/>
    </location>
</feature>
<evidence type="ECO:0000256" key="2">
    <source>
        <dbReference type="ARBA" id="ARBA00022630"/>
    </source>
</evidence>
<evidence type="ECO:0000256" key="3">
    <source>
        <dbReference type="ARBA" id="ARBA00022827"/>
    </source>
</evidence>
<evidence type="ECO:0000313" key="7">
    <source>
        <dbReference type="EMBL" id="MTD56061.1"/>
    </source>
</evidence>
<dbReference type="AlphaFoldDB" id="A0A6N7Z5P8"/>
<comment type="similarity">
    <text evidence="5">Belongs to the L2HGDH family.</text>
</comment>
<evidence type="ECO:0000313" key="8">
    <source>
        <dbReference type="Proteomes" id="UP000440096"/>
    </source>
</evidence>
<comment type="cofactor">
    <cofactor evidence="1">
        <name>FAD</name>
        <dbReference type="ChEBI" id="CHEBI:57692"/>
    </cofactor>
</comment>
<evidence type="ECO:0000256" key="1">
    <source>
        <dbReference type="ARBA" id="ARBA00001974"/>
    </source>
</evidence>
<evidence type="ECO:0000256" key="4">
    <source>
        <dbReference type="ARBA" id="ARBA00023002"/>
    </source>
</evidence>
<dbReference type="InterPro" id="IPR036188">
    <property type="entry name" value="FAD/NAD-bd_sf"/>
</dbReference>
<dbReference type="RefSeq" id="WP_154758235.1">
    <property type="nucleotide sequence ID" value="NZ_WMBA01000029.1"/>
</dbReference>
<dbReference type="Gene3D" id="3.50.50.60">
    <property type="entry name" value="FAD/NAD(P)-binding domain"/>
    <property type="match status" value="1"/>
</dbReference>
<gene>
    <name evidence="7" type="primary">lhgO</name>
    <name evidence="7" type="ORF">GKO32_19065</name>
</gene>
<proteinExistence type="inferred from homology"/>
<keyword evidence="4 7" id="KW-0560">Oxidoreductase</keyword>
<dbReference type="OrthoDB" id="9801699at2"/>
<dbReference type="NCBIfam" id="NF008726">
    <property type="entry name" value="PRK11728.1"/>
    <property type="match status" value="1"/>
</dbReference>
<sequence>MRFLVAGAGIVGLAICRELQQRHPAARVTLLEKESAVGRHQTSHNSGVIHAGLYYQPGSLKAQLCRRGAGLMKDFCRAHGIPYQELGKLVVARDPAEAEKLVQLHERAVANGVPGIETMGPQGIREIEPHVHGVAAILSPTTAVVDYGQVAAKLAEEFVAAGGELRQARGLLGVRQGDTGIEAITDSGRVNADRVIVCAGLQSSRLARKLGHPSDPRIIPFRGEYLKLRDHAAHLIKGMVYPVPDPRLPFLGVHLTRHVDDTVSVGPNAILALALEAYRRRDISIADLAQTLTWPGSWRLAKQYWRVGVKEVASSANRRQFLRLARDYVPELCLADLERGPAGVRAQAVSRDGRLVDDFAFSGDRDVLIVRNAPSPAATSAFAIAEHVVSGILAGKVA</sequence>
<reference evidence="7 8" key="1">
    <citation type="submission" date="2019-11" db="EMBL/GenBank/DDBJ databases">
        <title>Draft genome of Amycolatopsis RM579.</title>
        <authorList>
            <person name="Duangmal K."/>
            <person name="Mingma R."/>
        </authorList>
    </citation>
    <scope>NUCLEOTIDE SEQUENCE [LARGE SCALE GENOMIC DNA]</scope>
    <source>
        <strain evidence="7 8">RM579</strain>
    </source>
</reference>
<comment type="caution">
    <text evidence="7">The sequence shown here is derived from an EMBL/GenBank/DDBJ whole genome shotgun (WGS) entry which is preliminary data.</text>
</comment>
<dbReference type="EMBL" id="WMBA01000029">
    <property type="protein sequence ID" value="MTD56061.1"/>
    <property type="molecule type" value="Genomic_DNA"/>
</dbReference>
<evidence type="ECO:0000259" key="6">
    <source>
        <dbReference type="Pfam" id="PF01266"/>
    </source>
</evidence>
<keyword evidence="2" id="KW-0285">Flavoprotein</keyword>
<dbReference type="EC" id="1.1.3.-" evidence="7"/>
<keyword evidence="3" id="KW-0274">FAD</keyword>
<name>A0A6N7Z5P8_9PSEU</name>
<accession>A0A6N7Z5P8</accession>
<dbReference type="Pfam" id="PF01266">
    <property type="entry name" value="DAO"/>
    <property type="match status" value="1"/>
</dbReference>
<dbReference type="PANTHER" id="PTHR43104:SF2">
    <property type="entry name" value="L-2-HYDROXYGLUTARATE DEHYDROGENASE, MITOCHONDRIAL"/>
    <property type="match status" value="1"/>
</dbReference>
<keyword evidence="8" id="KW-1185">Reference proteome</keyword>
<dbReference type="GO" id="GO:0005737">
    <property type="term" value="C:cytoplasm"/>
    <property type="evidence" value="ECO:0007669"/>
    <property type="project" value="TreeGrafter"/>
</dbReference>